<evidence type="ECO:0000313" key="2">
    <source>
        <dbReference type="Proteomes" id="UP000179807"/>
    </source>
</evidence>
<dbReference type="EMBL" id="MLAK01000713">
    <property type="protein sequence ID" value="OHT06874.1"/>
    <property type="molecule type" value="Genomic_DNA"/>
</dbReference>
<dbReference type="GeneID" id="94838811"/>
<reference evidence="1" key="1">
    <citation type="submission" date="2016-10" db="EMBL/GenBank/DDBJ databases">
        <authorList>
            <person name="Benchimol M."/>
            <person name="Almeida L.G."/>
            <person name="Vasconcelos A.T."/>
            <person name="Perreira-Neves A."/>
            <person name="Rosa I.A."/>
            <person name="Tasca T."/>
            <person name="Bogo M.R."/>
            <person name="de Souza W."/>
        </authorList>
    </citation>
    <scope>NUCLEOTIDE SEQUENCE [LARGE SCALE GENOMIC DNA]</scope>
    <source>
        <strain evidence="1">K</strain>
    </source>
</reference>
<organism evidence="1 2">
    <name type="scientific">Tritrichomonas foetus</name>
    <dbReference type="NCBI Taxonomy" id="1144522"/>
    <lineage>
        <taxon>Eukaryota</taxon>
        <taxon>Metamonada</taxon>
        <taxon>Parabasalia</taxon>
        <taxon>Tritrichomonadida</taxon>
        <taxon>Tritrichomonadidae</taxon>
        <taxon>Tritrichomonas</taxon>
    </lineage>
</organism>
<protein>
    <submittedName>
        <fullName evidence="1">Uncharacterized protein</fullName>
    </submittedName>
</protein>
<dbReference type="VEuPathDB" id="TrichDB:TRFO_25058"/>
<accession>A0A1J4K795</accession>
<sequence length="1348" mass="154962">MDYPLALKESVKLDNYLRLNDYDNAAKFIAKLTQNLSPSFCISSNPGYKNDTVNESLFTSIIKLTDHSDTRLKTAANSFIKHWSYVVSSIAPLDYIKSIHILVNDSAYSKYLSVLMPAFDNAISTFGDEDRQNNFTLISQTTSKLGKISWNLVPEAAWATISKFAPTEGIIKRFEANKDLSFAPCTAKLIASKPSVYAQYLFTPFSLEFLARLFENMMPGTSFSGIDILTNRMGTVINDPNSPEFGSCCDLLDKLIIFNHSNFTESQINTIKNMVSSVVNILKSGVPFSEEITTIIHKLLITATQYQYSERSILKEIAAEVAEQGRLPVESPKRILYFDMLINSIEKGDNFTEFHYYTKTFNMNDNLDHYIYVIQQIVNNLDILRENDPVFISHFTWELTHPLPLDKKLAIVILKYLNSLEISDIVDRRAELQPEQIIYTYIEFEDQEIYKEIAKFIKKLNIEIDISKVDMFKSSFSLFIDKIDYSIFHEMVEYRMFHPRCLSNAFKIMRQNPSEFSDYYSLAFYALELISLELGFNLSLMYRKEKLQPFEPNERFVTIDDIHSLFIEVNGSMLKSQFGKLVREVVLTTESYLSSLDLTQNTDVVMKTIIICSNLSIFDPTSILPLLHKTRLIHDELNRPEAMSKLFYSAADLIVSAKIPTLYSVPLMNFLISFQPPDWIIQQFPDHALVAASVDRRITDYLKNDLHQPLSVMPTFLSFVGIPEHKEYVNTCTVKIPPNMWIIQNDDDVKIKSLPLGNKMSQVLNQIQNKLTLINSQNNDESDTATNMELSTYTTNRAERFEYQQPKITPAEKIHETEPGTLYNITSFLYHSNSPLPESISPEYLNKLAMSNAKNVKLLCGFFLWAYQNKYTLDIKEWSTKINIRKYNDSWYLAVALFLLNVKGNINTNRRLFIDIVQKCLISFGYPSFTKETLVKAYEKETGVKWFLVRNVILVDPEFFNEYPLIISELTKNRKLFKKFFDTQSDVPSNSLLSSFISVCNVLVKPDDNDMINTEFYPSNYYYTFRMLNFNDRPSYLKPRKVPKDLVDSIISFLKRQTNVPIYFYSFFAALSLTEDQEKAVNSLFFTENTYLSHRKFMLPATYLLERPNDRKIEDFFSYRTPSFSRAYFRSLGLSLVKSVDREKIKKATECLGEVFPALCYGSHAQYGMKMGPNASAFSKVYFGVVDSSMSKELIENMKLPSQESLLAFRVMCTLPDDVISIVLPYAMQDILREEFARLFLNTIAGESSNIQFAAHAARMVIRIIGLPSALAIVGNKEFINNPNFACTTIVFHILEKEMKVQNNQEGINYLKMLRAETDSLFDDPSKGSAFADTGKNESIDFIIHHNI</sequence>
<evidence type="ECO:0000313" key="1">
    <source>
        <dbReference type="EMBL" id="OHT06874.1"/>
    </source>
</evidence>
<keyword evidence="2" id="KW-1185">Reference proteome</keyword>
<comment type="caution">
    <text evidence="1">The sequence shown here is derived from an EMBL/GenBank/DDBJ whole genome shotgun (WGS) entry which is preliminary data.</text>
</comment>
<name>A0A1J4K795_9EUKA</name>
<dbReference type="Proteomes" id="UP000179807">
    <property type="component" value="Unassembled WGS sequence"/>
</dbReference>
<dbReference type="RefSeq" id="XP_068360010.1">
    <property type="nucleotide sequence ID" value="XM_068504107.1"/>
</dbReference>
<proteinExistence type="predicted"/>
<gene>
    <name evidence="1" type="ORF">TRFO_25058</name>
</gene>